<proteinExistence type="predicted"/>
<gene>
    <name evidence="2" type="ORF">SCF082_LOCUS10006</name>
</gene>
<keyword evidence="3" id="KW-1185">Reference proteome</keyword>
<dbReference type="InterPro" id="IPR006571">
    <property type="entry name" value="TLDc_dom"/>
</dbReference>
<dbReference type="Pfam" id="PF07534">
    <property type="entry name" value="TLD"/>
    <property type="match status" value="1"/>
</dbReference>
<organism evidence="2 3">
    <name type="scientific">Durusdinium trenchii</name>
    <dbReference type="NCBI Taxonomy" id="1381693"/>
    <lineage>
        <taxon>Eukaryota</taxon>
        <taxon>Sar</taxon>
        <taxon>Alveolata</taxon>
        <taxon>Dinophyceae</taxon>
        <taxon>Suessiales</taxon>
        <taxon>Symbiodiniaceae</taxon>
        <taxon>Durusdinium</taxon>
    </lineage>
</organism>
<reference evidence="2 3" key="1">
    <citation type="submission" date="2024-02" db="EMBL/GenBank/DDBJ databases">
        <authorList>
            <person name="Chen Y."/>
            <person name="Shah S."/>
            <person name="Dougan E. K."/>
            <person name="Thang M."/>
            <person name="Chan C."/>
        </authorList>
    </citation>
    <scope>NUCLEOTIDE SEQUENCE [LARGE SCALE GENOMIC DNA]</scope>
</reference>
<accession>A0ABP0J357</accession>
<evidence type="ECO:0000313" key="3">
    <source>
        <dbReference type="Proteomes" id="UP001642464"/>
    </source>
</evidence>
<dbReference type="PROSITE" id="PS51886">
    <property type="entry name" value="TLDC"/>
    <property type="match status" value="1"/>
</dbReference>
<sequence length="638" mass="71418">MQCFETVLLSPEQQLQLAHWIAEADPHGSHTFELLFRASNDGFCAAAFHDRCDRQGPTVVVARKTDGYLFGGYTDMSWDCNSQWKQCKHAFLFSISGANKRKYPIVWGRFKKTGIFCGAEHGATFGREAAWSEHDMNLFHCCATTAARFCPRVGFCDGDNSDKLSVSCQVDQVEAFAVRACAKHDARAGSLPEAPPVSHASSLQPGHASLLEASPICSEAPQCSHSGMPDHARFCMHCGQPLRRSQARSRSPDMRGKFRDDGGLDLEIVGFKLFPEEECSDHHGDELLWDRFRARLLDFHSESCKNWDVKEEIEETGEVVTVPIGAVFNLQQRCSSRFRDGRTLEQTIRQLKNGQVNELKHPNFVLNVAKACLNGHALYWTLDHRRFLCMKLAGKQHVRVRIVLAGRAFDDFARKARERHHRDPAVAGEFQTLPNALPVTSTDEGPRRAATWSFCLWLPPGAKECLLHLDQGQRHSDPYRFTSDTSSLSASITISKKMSELDERVKAVEKPEEEMYWRVLAYCTACRTPWCKLPWRKHTCLKGDAKAEGTQGTRCDMSWEAYTDILTKSVPLISHKKAQILTRECWRSGDADPSGIGVVTVCIVPKVAAEEYGNELGRNGIQASVVPDSFFKGGPSGH</sequence>
<evidence type="ECO:0000259" key="1">
    <source>
        <dbReference type="PROSITE" id="PS51886"/>
    </source>
</evidence>
<dbReference type="Proteomes" id="UP001642464">
    <property type="component" value="Unassembled WGS sequence"/>
</dbReference>
<feature type="domain" description="TLDc" evidence="1">
    <location>
        <begin position="7"/>
        <end position="179"/>
    </location>
</feature>
<dbReference type="EMBL" id="CAXAMM010005825">
    <property type="protein sequence ID" value="CAK9008766.1"/>
    <property type="molecule type" value="Genomic_DNA"/>
</dbReference>
<protein>
    <submittedName>
        <fullName evidence="2">MTOR-associated protein MEAK7 (MEAK7) (TBC/LysM-associated domain-containing protein 1) (TLD domain-containing protein 1)</fullName>
    </submittedName>
</protein>
<dbReference type="SMART" id="SM00584">
    <property type="entry name" value="TLDc"/>
    <property type="match status" value="1"/>
</dbReference>
<evidence type="ECO:0000313" key="2">
    <source>
        <dbReference type="EMBL" id="CAK9008766.1"/>
    </source>
</evidence>
<name>A0ABP0J357_9DINO</name>
<comment type="caution">
    <text evidence="2">The sequence shown here is derived from an EMBL/GenBank/DDBJ whole genome shotgun (WGS) entry which is preliminary data.</text>
</comment>